<proteinExistence type="predicted"/>
<sequence length="75" mass="8507">MATRTVWISSNHSIKKMKSDSSGHCRNLPQKDPTSVCPLKSVEDAHFVARDAHLSTLLCSLMSTFEYPDLWQFSH</sequence>
<evidence type="ECO:0000313" key="2">
    <source>
        <dbReference type="Proteomes" id="UP001283361"/>
    </source>
</evidence>
<evidence type="ECO:0000313" key="1">
    <source>
        <dbReference type="EMBL" id="KAK3783422.1"/>
    </source>
</evidence>
<reference evidence="1" key="1">
    <citation type="journal article" date="2023" name="G3 (Bethesda)">
        <title>A reference genome for the long-term kleptoplast-retaining sea slug Elysia crispata morphotype clarki.</title>
        <authorList>
            <person name="Eastman K.E."/>
            <person name="Pendleton A.L."/>
            <person name="Shaikh M.A."/>
            <person name="Suttiyut T."/>
            <person name="Ogas R."/>
            <person name="Tomko P."/>
            <person name="Gavelis G."/>
            <person name="Widhalm J.R."/>
            <person name="Wisecaver J.H."/>
        </authorList>
    </citation>
    <scope>NUCLEOTIDE SEQUENCE</scope>
    <source>
        <strain evidence="1">ECLA1</strain>
    </source>
</reference>
<comment type="caution">
    <text evidence="1">The sequence shown here is derived from an EMBL/GenBank/DDBJ whole genome shotgun (WGS) entry which is preliminary data.</text>
</comment>
<organism evidence="1 2">
    <name type="scientific">Elysia crispata</name>
    <name type="common">lettuce slug</name>
    <dbReference type="NCBI Taxonomy" id="231223"/>
    <lineage>
        <taxon>Eukaryota</taxon>
        <taxon>Metazoa</taxon>
        <taxon>Spiralia</taxon>
        <taxon>Lophotrochozoa</taxon>
        <taxon>Mollusca</taxon>
        <taxon>Gastropoda</taxon>
        <taxon>Heterobranchia</taxon>
        <taxon>Euthyneura</taxon>
        <taxon>Panpulmonata</taxon>
        <taxon>Sacoglossa</taxon>
        <taxon>Placobranchoidea</taxon>
        <taxon>Plakobranchidae</taxon>
        <taxon>Elysia</taxon>
    </lineage>
</organism>
<dbReference type="EMBL" id="JAWDGP010002410">
    <property type="protein sequence ID" value="KAK3783422.1"/>
    <property type="molecule type" value="Genomic_DNA"/>
</dbReference>
<protein>
    <submittedName>
        <fullName evidence="1">Uncharacterized protein</fullName>
    </submittedName>
</protein>
<keyword evidence="2" id="KW-1185">Reference proteome</keyword>
<accession>A0AAE1DUP3</accession>
<dbReference type="AlphaFoldDB" id="A0AAE1DUP3"/>
<name>A0AAE1DUP3_9GAST</name>
<dbReference type="Proteomes" id="UP001283361">
    <property type="component" value="Unassembled WGS sequence"/>
</dbReference>
<gene>
    <name evidence="1" type="ORF">RRG08_033683</name>
</gene>